<dbReference type="Gene3D" id="3.20.20.80">
    <property type="entry name" value="Glycosidases"/>
    <property type="match status" value="1"/>
</dbReference>
<sequence>MTGFWVMPNKDSCTWQRQFEGVHQVGGDTVIRFGFRLSSRELDAHGRILAEGSPKKAKPDARYAKCEENGVACARAAEKALKALNPANRIARTYVYDTDERFGPSIFRCPSVEHKITVGASVFYRLIVSPDGSDDASCDFSKGSGYDLILVSGGKTDSLSELLDLGDRFGIKVFPSLPPSPRDPGDVQADAEHVGPLAELTRRVMRDYAERFKGRTSLGGVYQAFELALRDWPKPDDVGTLKVYAAQNRVVREELPGVPILVSPYMDARKKVSYSPTPAQVADGFKVLAKTGMDIIAPQDGRGTGKLGLFWPNWTDRPVDPRLKPVVGDTTYDEAYIAATRGYFAAMSVARDELGKEGVKVQLWANLEAFQPTPVGRCGDQDARGNIDKPRLDTQITLAGPYVSKIISWMWTGFYTCGSPPLSRQIAQDWDRPIPIAANRQSRQPREGLQVTGYHLGEAVVSVSWAALKEPRRMDPTEVGSYDATPIAGLPQGAERVWVPLDWATVPKNAWVKVEVTSADGRKAAEPVYYYNGV</sequence>
<proteinExistence type="predicted"/>
<reference evidence="2 3" key="1">
    <citation type="submission" date="2021-01" db="EMBL/GenBank/DDBJ databases">
        <title>Whole genome shotgun sequence of Planotetraspora kaengkrachanensis NBRC 104272.</title>
        <authorList>
            <person name="Komaki H."/>
            <person name="Tamura T."/>
        </authorList>
    </citation>
    <scope>NUCLEOTIDE SEQUENCE [LARGE SCALE GENOMIC DNA]</scope>
    <source>
        <strain evidence="2 3">NBRC 104272</strain>
    </source>
</reference>
<comment type="caution">
    <text evidence="2">The sequence shown here is derived from an EMBL/GenBank/DDBJ whole genome shotgun (WGS) entry which is preliminary data.</text>
</comment>
<feature type="domain" description="DUF4434" evidence="1">
    <location>
        <begin position="155"/>
        <end position="307"/>
    </location>
</feature>
<organism evidence="2 3">
    <name type="scientific">Planotetraspora kaengkrachanensis</name>
    <dbReference type="NCBI Taxonomy" id="575193"/>
    <lineage>
        <taxon>Bacteria</taxon>
        <taxon>Bacillati</taxon>
        <taxon>Actinomycetota</taxon>
        <taxon>Actinomycetes</taxon>
        <taxon>Streptosporangiales</taxon>
        <taxon>Streptosporangiaceae</taxon>
        <taxon>Planotetraspora</taxon>
    </lineage>
</organism>
<evidence type="ECO:0000259" key="1">
    <source>
        <dbReference type="Pfam" id="PF14488"/>
    </source>
</evidence>
<gene>
    <name evidence="2" type="ORF">Pka01_39350</name>
</gene>
<evidence type="ECO:0000313" key="2">
    <source>
        <dbReference type="EMBL" id="GIG80808.1"/>
    </source>
</evidence>
<name>A0A8J3PTK8_9ACTN</name>
<dbReference type="Proteomes" id="UP000630097">
    <property type="component" value="Unassembled WGS sequence"/>
</dbReference>
<dbReference type="Pfam" id="PF14488">
    <property type="entry name" value="DUF4434"/>
    <property type="match status" value="1"/>
</dbReference>
<protein>
    <recommendedName>
        <fullName evidence="1">DUF4434 domain-containing protein</fullName>
    </recommendedName>
</protein>
<dbReference type="EMBL" id="BONV01000017">
    <property type="protein sequence ID" value="GIG80808.1"/>
    <property type="molecule type" value="Genomic_DNA"/>
</dbReference>
<evidence type="ECO:0000313" key="3">
    <source>
        <dbReference type="Proteomes" id="UP000630097"/>
    </source>
</evidence>
<dbReference type="AlphaFoldDB" id="A0A8J3PTK8"/>
<keyword evidence="3" id="KW-1185">Reference proteome</keyword>
<dbReference type="InterPro" id="IPR027849">
    <property type="entry name" value="DUF4434"/>
</dbReference>
<accession>A0A8J3PTK8</accession>